<dbReference type="OrthoDB" id="598110at2"/>
<evidence type="ECO:0000313" key="1">
    <source>
        <dbReference type="EMBL" id="RYB07923.1"/>
    </source>
</evidence>
<evidence type="ECO:0000313" key="2">
    <source>
        <dbReference type="Proteomes" id="UP000289411"/>
    </source>
</evidence>
<proteinExistence type="predicted"/>
<comment type="caution">
    <text evidence="1">The sequence shown here is derived from an EMBL/GenBank/DDBJ whole genome shotgun (WGS) entry which is preliminary data.</text>
</comment>
<protein>
    <submittedName>
        <fullName evidence="1">Uncharacterized protein</fullName>
    </submittedName>
</protein>
<keyword evidence="2" id="KW-1185">Reference proteome</keyword>
<gene>
    <name evidence="1" type="ORF">D3272_02070</name>
</gene>
<sequence length="144" mass="16647">MSRREGNRPDRRIAAATMMDERARHALSRRVTYVGSATHKLHPGDYGFQPPQNPRPTKSPCDAFRSVLLGEAQDLFRQGIMRGMVSAFGPGQVPKYVWCVDAAGEVYEAKTRPERETRYHGYRIGPDERDMCRYVLKEWMQRCR</sequence>
<organism evidence="1 2">
    <name type="scientific">Lichenibacterium ramalinae</name>
    <dbReference type="NCBI Taxonomy" id="2316527"/>
    <lineage>
        <taxon>Bacteria</taxon>
        <taxon>Pseudomonadati</taxon>
        <taxon>Pseudomonadota</taxon>
        <taxon>Alphaproteobacteria</taxon>
        <taxon>Hyphomicrobiales</taxon>
        <taxon>Lichenihabitantaceae</taxon>
        <taxon>Lichenibacterium</taxon>
    </lineage>
</organism>
<accession>A0A4Q2RKV6</accession>
<name>A0A4Q2RKV6_9HYPH</name>
<dbReference type="Proteomes" id="UP000289411">
    <property type="component" value="Unassembled WGS sequence"/>
</dbReference>
<dbReference type="EMBL" id="QYBC01000001">
    <property type="protein sequence ID" value="RYB07923.1"/>
    <property type="molecule type" value="Genomic_DNA"/>
</dbReference>
<reference evidence="1 2" key="1">
    <citation type="submission" date="2018-09" db="EMBL/GenBank/DDBJ databases">
        <authorList>
            <person name="Grouzdev D.S."/>
            <person name="Krutkina M.S."/>
        </authorList>
    </citation>
    <scope>NUCLEOTIDE SEQUENCE [LARGE SCALE GENOMIC DNA]</scope>
    <source>
        <strain evidence="1 2">RmlP001</strain>
    </source>
</reference>
<dbReference type="AlphaFoldDB" id="A0A4Q2RKV6"/>
<reference evidence="1 2" key="2">
    <citation type="submission" date="2019-02" db="EMBL/GenBank/DDBJ databases">
        <title>'Lichenibacterium ramalinii' gen. nov. sp. nov., 'Lichenibacterium minor' gen. nov. sp. nov.</title>
        <authorList>
            <person name="Pankratov T."/>
        </authorList>
    </citation>
    <scope>NUCLEOTIDE SEQUENCE [LARGE SCALE GENOMIC DNA]</scope>
    <source>
        <strain evidence="1 2">RmlP001</strain>
    </source>
</reference>